<feature type="domain" description="Acyltransferase 3" evidence="2">
    <location>
        <begin position="4"/>
        <end position="310"/>
    </location>
</feature>
<accession>A0A3D9ZKR5</accession>
<gene>
    <name evidence="3" type="ORF">DFJ67_0177</name>
</gene>
<feature type="transmembrane region" description="Helical" evidence="1">
    <location>
        <begin position="140"/>
        <end position="159"/>
    </location>
</feature>
<evidence type="ECO:0000313" key="3">
    <source>
        <dbReference type="EMBL" id="REF94260.1"/>
    </source>
</evidence>
<dbReference type="InterPro" id="IPR002656">
    <property type="entry name" value="Acyl_transf_3_dom"/>
</dbReference>
<dbReference type="AlphaFoldDB" id="A0A3D9ZKR5"/>
<evidence type="ECO:0000256" key="1">
    <source>
        <dbReference type="SAM" id="Phobius"/>
    </source>
</evidence>
<name>A0A3D9ZKR5_9ACTN</name>
<dbReference type="OrthoDB" id="5171428at2"/>
<evidence type="ECO:0000259" key="2">
    <source>
        <dbReference type="Pfam" id="PF01757"/>
    </source>
</evidence>
<keyword evidence="1" id="KW-1133">Transmembrane helix</keyword>
<feature type="transmembrane region" description="Helical" evidence="1">
    <location>
        <begin position="68"/>
        <end position="94"/>
    </location>
</feature>
<dbReference type="RefSeq" id="WP_116066108.1">
    <property type="nucleotide sequence ID" value="NZ_BONB01000106.1"/>
</dbReference>
<dbReference type="Proteomes" id="UP000256913">
    <property type="component" value="Unassembled WGS sequence"/>
</dbReference>
<feature type="transmembrane region" description="Helical" evidence="1">
    <location>
        <begin position="190"/>
        <end position="207"/>
    </location>
</feature>
<protein>
    <submittedName>
        <fullName evidence="3">Peptidoglycan/LPS O-acetylase OafA/YrhL</fullName>
    </submittedName>
</protein>
<dbReference type="Pfam" id="PF01757">
    <property type="entry name" value="Acyl_transf_3"/>
    <property type="match status" value="1"/>
</dbReference>
<feature type="transmembrane region" description="Helical" evidence="1">
    <location>
        <begin position="114"/>
        <end position="133"/>
    </location>
</feature>
<feature type="transmembrane region" description="Helical" evidence="1">
    <location>
        <begin position="227"/>
        <end position="247"/>
    </location>
</feature>
<keyword evidence="1" id="KW-0812">Transmembrane</keyword>
<reference evidence="3 4" key="1">
    <citation type="submission" date="2018-08" db="EMBL/GenBank/DDBJ databases">
        <title>Sequencing the genomes of 1000 actinobacteria strains.</title>
        <authorList>
            <person name="Klenk H.-P."/>
        </authorList>
    </citation>
    <scope>NUCLEOTIDE SEQUENCE [LARGE SCALE GENOMIC DNA]</scope>
    <source>
        <strain evidence="3 4">DSM 44099</strain>
    </source>
</reference>
<sequence length="398" mass="44057">MRDRYIDLLRALAIVRVVVYHTSGWTLLSFLPAMSLMFALGGSLMASSLDRSGVAAIGRRLRRLLPSLWVLSAIFVPAMLLTGLGAHWKLLLWLVPLSDPPANHWGALALSTIWYLRDYLWFVLVSPLALWLFRRYPVPTLIAPYLLLLVFELGLLSGPPVLRDFGLYLGAWMLGFAHHDGLLRRWSRSVLTAVAGVLCATGLAWILTHPGFRGYDLNDIPLGNALWSGGLIVVALGFLPSTADWITRWSWFDRSVTVLNARALTIYLWHMPVVILIAAIAAPLGYEGLQADRAAVRLVGVAVLVALAVAAFGWVEDLAARRRPTLLPGARRRPRLPVPVSPAPAPREPVLATTDPWKDLSRPILLWRWDRAGAPTQLEERRHDAVVSRWAAAPGPHA</sequence>
<feature type="transmembrane region" description="Helical" evidence="1">
    <location>
        <begin position="294"/>
        <end position="315"/>
    </location>
</feature>
<organism evidence="3 4">
    <name type="scientific">Asanoa ferruginea</name>
    <dbReference type="NCBI Taxonomy" id="53367"/>
    <lineage>
        <taxon>Bacteria</taxon>
        <taxon>Bacillati</taxon>
        <taxon>Actinomycetota</taxon>
        <taxon>Actinomycetes</taxon>
        <taxon>Micromonosporales</taxon>
        <taxon>Micromonosporaceae</taxon>
        <taxon>Asanoa</taxon>
    </lineage>
</organism>
<comment type="caution">
    <text evidence="3">The sequence shown here is derived from an EMBL/GenBank/DDBJ whole genome shotgun (WGS) entry which is preliminary data.</text>
</comment>
<feature type="transmembrane region" description="Helical" evidence="1">
    <location>
        <begin position="259"/>
        <end position="282"/>
    </location>
</feature>
<evidence type="ECO:0000313" key="4">
    <source>
        <dbReference type="Proteomes" id="UP000256913"/>
    </source>
</evidence>
<proteinExistence type="predicted"/>
<keyword evidence="4" id="KW-1185">Reference proteome</keyword>
<dbReference type="GO" id="GO:0016747">
    <property type="term" value="F:acyltransferase activity, transferring groups other than amino-acyl groups"/>
    <property type="evidence" value="ECO:0007669"/>
    <property type="project" value="InterPro"/>
</dbReference>
<keyword evidence="1" id="KW-0472">Membrane</keyword>
<feature type="transmembrane region" description="Helical" evidence="1">
    <location>
        <begin position="25"/>
        <end position="47"/>
    </location>
</feature>
<dbReference type="EMBL" id="QUMQ01000001">
    <property type="protein sequence ID" value="REF94260.1"/>
    <property type="molecule type" value="Genomic_DNA"/>
</dbReference>